<evidence type="ECO:0000313" key="1">
    <source>
        <dbReference type="EMBL" id="KAF9647363.1"/>
    </source>
</evidence>
<sequence length="621" mass="69483">MSEVKLQCCLYEPNCRHAFGMVSTAANQKIFQLQKDIYGDGSFHARFKDICANDLKLFCVSILDSEIGQYLSDLDLSTLTPLSPTSRVSDAYTEQPLGDSTHLLIVKEADIPSPPAASGLIEIFGNLRITTTAPSQISKHREYTDLQGNPDQRILDDRPSADSFVTPIALLYDGFGIFDDIRDGFPVDGEHEIANGRLWDLVGGFAQKMAEFHVDEGTRRQSATGLLNDIFRARTNPETMSQNITGALVDSRTIRTDGHVNGGHDAMVFCFECKNELSTIKSEPCAELVAYIASSFANEMRSERHQYLFTGWRTPCLGMTLIGAYIQFWGIIMLSQPRVEHLTPMLPLVSPEGNCRSRNDLFLALKAASIVRSRIQSDVQRLLQNAPLPTIPNHLRNIPSVTEINDIDSTSIRIKFTLGKRYDNEVSYRHLYHAHLEEGQGVYVKFTRRYSLELHKFCASHGLAPRLLGFERLAGGWYGVVMEKVDTTDVLKVESSPDLETWKKDIWSLVHGFHQMGLVHGDLRLANFIFTKNTNPRRMMVVDFDWGGEDGEVVFPRGPLVEELGVGGGLDRIITKDHDDRVLAKTFEVLDGIAAARSKPKPKSARGPTKKPGDENKHWDS</sequence>
<dbReference type="Proteomes" id="UP000886501">
    <property type="component" value="Unassembled WGS sequence"/>
</dbReference>
<proteinExistence type="predicted"/>
<dbReference type="EMBL" id="MU118035">
    <property type="protein sequence ID" value="KAF9647363.1"/>
    <property type="molecule type" value="Genomic_DNA"/>
</dbReference>
<reference evidence="1" key="2">
    <citation type="journal article" date="2020" name="Nat. Commun.">
        <title>Large-scale genome sequencing of mycorrhizal fungi provides insights into the early evolution of symbiotic traits.</title>
        <authorList>
            <person name="Miyauchi S."/>
            <person name="Kiss E."/>
            <person name="Kuo A."/>
            <person name="Drula E."/>
            <person name="Kohler A."/>
            <person name="Sanchez-Garcia M."/>
            <person name="Morin E."/>
            <person name="Andreopoulos B."/>
            <person name="Barry K.W."/>
            <person name="Bonito G."/>
            <person name="Buee M."/>
            <person name="Carver A."/>
            <person name="Chen C."/>
            <person name="Cichocki N."/>
            <person name="Clum A."/>
            <person name="Culley D."/>
            <person name="Crous P.W."/>
            <person name="Fauchery L."/>
            <person name="Girlanda M."/>
            <person name="Hayes R.D."/>
            <person name="Keri Z."/>
            <person name="LaButti K."/>
            <person name="Lipzen A."/>
            <person name="Lombard V."/>
            <person name="Magnuson J."/>
            <person name="Maillard F."/>
            <person name="Murat C."/>
            <person name="Nolan M."/>
            <person name="Ohm R.A."/>
            <person name="Pangilinan J."/>
            <person name="Pereira M.F."/>
            <person name="Perotto S."/>
            <person name="Peter M."/>
            <person name="Pfister S."/>
            <person name="Riley R."/>
            <person name="Sitrit Y."/>
            <person name="Stielow J.B."/>
            <person name="Szollosi G."/>
            <person name="Zifcakova L."/>
            <person name="Stursova M."/>
            <person name="Spatafora J.W."/>
            <person name="Tedersoo L."/>
            <person name="Vaario L.M."/>
            <person name="Yamada A."/>
            <person name="Yan M."/>
            <person name="Wang P."/>
            <person name="Xu J."/>
            <person name="Bruns T."/>
            <person name="Baldrian P."/>
            <person name="Vilgalys R."/>
            <person name="Dunand C."/>
            <person name="Henrissat B."/>
            <person name="Grigoriev I.V."/>
            <person name="Hibbett D."/>
            <person name="Nagy L.G."/>
            <person name="Martin F.M."/>
        </authorList>
    </citation>
    <scope>NUCLEOTIDE SEQUENCE</scope>
    <source>
        <strain evidence="1">P2</strain>
    </source>
</reference>
<protein>
    <submittedName>
        <fullName evidence="1">Uncharacterized protein</fullName>
    </submittedName>
</protein>
<evidence type="ECO:0000313" key="2">
    <source>
        <dbReference type="Proteomes" id="UP000886501"/>
    </source>
</evidence>
<accession>A0ACB6ZDH2</accession>
<comment type="caution">
    <text evidence="1">The sequence shown here is derived from an EMBL/GenBank/DDBJ whole genome shotgun (WGS) entry which is preliminary data.</text>
</comment>
<organism evidence="1 2">
    <name type="scientific">Thelephora ganbajun</name>
    <name type="common">Ganba fungus</name>
    <dbReference type="NCBI Taxonomy" id="370292"/>
    <lineage>
        <taxon>Eukaryota</taxon>
        <taxon>Fungi</taxon>
        <taxon>Dikarya</taxon>
        <taxon>Basidiomycota</taxon>
        <taxon>Agaricomycotina</taxon>
        <taxon>Agaricomycetes</taxon>
        <taxon>Thelephorales</taxon>
        <taxon>Thelephoraceae</taxon>
        <taxon>Thelephora</taxon>
    </lineage>
</organism>
<name>A0ACB6ZDH2_THEGA</name>
<reference evidence="1" key="1">
    <citation type="submission" date="2019-10" db="EMBL/GenBank/DDBJ databases">
        <authorList>
            <consortium name="DOE Joint Genome Institute"/>
            <person name="Kuo A."/>
            <person name="Miyauchi S."/>
            <person name="Kiss E."/>
            <person name="Drula E."/>
            <person name="Kohler A."/>
            <person name="Sanchez-Garcia M."/>
            <person name="Andreopoulos B."/>
            <person name="Barry K.W."/>
            <person name="Bonito G."/>
            <person name="Buee M."/>
            <person name="Carver A."/>
            <person name="Chen C."/>
            <person name="Cichocki N."/>
            <person name="Clum A."/>
            <person name="Culley D."/>
            <person name="Crous P.W."/>
            <person name="Fauchery L."/>
            <person name="Girlanda M."/>
            <person name="Hayes R."/>
            <person name="Keri Z."/>
            <person name="Labutti K."/>
            <person name="Lipzen A."/>
            <person name="Lombard V."/>
            <person name="Magnuson J."/>
            <person name="Maillard F."/>
            <person name="Morin E."/>
            <person name="Murat C."/>
            <person name="Nolan M."/>
            <person name="Ohm R."/>
            <person name="Pangilinan J."/>
            <person name="Pereira M."/>
            <person name="Perotto S."/>
            <person name="Peter M."/>
            <person name="Riley R."/>
            <person name="Sitrit Y."/>
            <person name="Stielow B."/>
            <person name="Szollosi G."/>
            <person name="Zifcakova L."/>
            <person name="Stursova M."/>
            <person name="Spatafora J.W."/>
            <person name="Tedersoo L."/>
            <person name="Vaario L.-M."/>
            <person name="Yamada A."/>
            <person name="Yan M."/>
            <person name="Wang P."/>
            <person name="Xu J."/>
            <person name="Bruns T."/>
            <person name="Baldrian P."/>
            <person name="Vilgalys R."/>
            <person name="Henrissat B."/>
            <person name="Grigoriev I.V."/>
            <person name="Hibbett D."/>
            <person name="Nagy L.G."/>
            <person name="Martin F.M."/>
        </authorList>
    </citation>
    <scope>NUCLEOTIDE SEQUENCE</scope>
    <source>
        <strain evidence="1">P2</strain>
    </source>
</reference>
<gene>
    <name evidence="1" type="ORF">BDM02DRAFT_3117161</name>
</gene>
<keyword evidence="2" id="KW-1185">Reference proteome</keyword>